<reference evidence="6 7" key="1">
    <citation type="submission" date="2017-03" db="EMBL/GenBank/DDBJ databases">
        <authorList>
            <person name="Afonso C.L."/>
            <person name="Miller P.J."/>
            <person name="Scott M.A."/>
            <person name="Spackman E."/>
            <person name="Goraichik I."/>
            <person name="Dimitrov K.M."/>
            <person name="Suarez D.L."/>
            <person name="Swayne D.E."/>
        </authorList>
    </citation>
    <scope>NUCLEOTIDE SEQUENCE [LARGE SCALE GENOMIC DNA]</scope>
    <source>
        <strain evidence="6 7">CECT 8287</strain>
    </source>
</reference>
<evidence type="ECO:0000259" key="5">
    <source>
        <dbReference type="PROSITE" id="PS50977"/>
    </source>
</evidence>
<feature type="DNA-binding region" description="H-T-H motif" evidence="4">
    <location>
        <begin position="44"/>
        <end position="63"/>
    </location>
</feature>
<dbReference type="SUPFAM" id="SSF48498">
    <property type="entry name" value="Tetracyclin repressor-like, C-terminal domain"/>
    <property type="match status" value="1"/>
</dbReference>
<evidence type="ECO:0000313" key="6">
    <source>
        <dbReference type="EMBL" id="SLN12593.1"/>
    </source>
</evidence>
<evidence type="ECO:0000256" key="3">
    <source>
        <dbReference type="ARBA" id="ARBA00023163"/>
    </source>
</evidence>
<dbReference type="AlphaFoldDB" id="A0A1Y5RA16"/>
<evidence type="ECO:0000256" key="4">
    <source>
        <dbReference type="PROSITE-ProRule" id="PRU00335"/>
    </source>
</evidence>
<evidence type="ECO:0000256" key="2">
    <source>
        <dbReference type="ARBA" id="ARBA00023125"/>
    </source>
</evidence>
<gene>
    <name evidence="6" type="ORF">PEL8287_00419</name>
</gene>
<evidence type="ECO:0000313" key="7">
    <source>
        <dbReference type="Proteomes" id="UP000193827"/>
    </source>
</evidence>
<dbReference type="PANTHER" id="PTHR30055">
    <property type="entry name" value="HTH-TYPE TRANSCRIPTIONAL REGULATOR RUTR"/>
    <property type="match status" value="1"/>
</dbReference>
<dbReference type="InterPro" id="IPR050109">
    <property type="entry name" value="HTH-type_TetR-like_transc_reg"/>
</dbReference>
<keyword evidence="3" id="KW-0804">Transcription</keyword>
<dbReference type="EMBL" id="FWFL01000001">
    <property type="protein sequence ID" value="SLN12593.1"/>
    <property type="molecule type" value="Genomic_DNA"/>
</dbReference>
<feature type="domain" description="HTH tetR-type" evidence="5">
    <location>
        <begin position="21"/>
        <end position="81"/>
    </location>
</feature>
<evidence type="ECO:0000256" key="1">
    <source>
        <dbReference type="ARBA" id="ARBA00023015"/>
    </source>
</evidence>
<dbReference type="InterPro" id="IPR009057">
    <property type="entry name" value="Homeodomain-like_sf"/>
</dbReference>
<keyword evidence="1" id="KW-0805">Transcription regulation</keyword>
<dbReference type="GO" id="GO:0003700">
    <property type="term" value="F:DNA-binding transcription factor activity"/>
    <property type="evidence" value="ECO:0007669"/>
    <property type="project" value="TreeGrafter"/>
</dbReference>
<accession>A0A1Y5RA16</accession>
<keyword evidence="7" id="KW-1185">Reference proteome</keyword>
<dbReference type="InterPro" id="IPR036271">
    <property type="entry name" value="Tet_transcr_reg_TetR-rel_C_sf"/>
</dbReference>
<protein>
    <submittedName>
        <fullName evidence="6">Transcriptional regulator BetI</fullName>
    </submittedName>
</protein>
<organism evidence="6 7">
    <name type="scientific">Roseovarius litorisediminis</name>
    <dbReference type="NCBI Taxonomy" id="1312363"/>
    <lineage>
        <taxon>Bacteria</taxon>
        <taxon>Pseudomonadati</taxon>
        <taxon>Pseudomonadota</taxon>
        <taxon>Alphaproteobacteria</taxon>
        <taxon>Rhodobacterales</taxon>
        <taxon>Roseobacteraceae</taxon>
        <taxon>Roseovarius</taxon>
    </lineage>
</organism>
<dbReference type="Pfam" id="PF13305">
    <property type="entry name" value="TetR_C_33"/>
    <property type="match status" value="1"/>
</dbReference>
<dbReference type="Gene3D" id="1.10.357.10">
    <property type="entry name" value="Tetracycline Repressor, domain 2"/>
    <property type="match status" value="1"/>
</dbReference>
<dbReference type="SUPFAM" id="SSF46689">
    <property type="entry name" value="Homeodomain-like"/>
    <property type="match status" value="1"/>
</dbReference>
<keyword evidence="2 4" id="KW-0238">DNA-binding</keyword>
<dbReference type="InterPro" id="IPR001647">
    <property type="entry name" value="HTH_TetR"/>
</dbReference>
<name>A0A1Y5RA16_9RHOB</name>
<dbReference type="PANTHER" id="PTHR30055:SF220">
    <property type="entry name" value="TETR-FAMILY REGULATORY PROTEIN"/>
    <property type="match status" value="1"/>
</dbReference>
<dbReference type="GO" id="GO:0000976">
    <property type="term" value="F:transcription cis-regulatory region binding"/>
    <property type="evidence" value="ECO:0007669"/>
    <property type="project" value="TreeGrafter"/>
</dbReference>
<sequence>MTCRFAADPKSGMRKRGYHHGNLRQALVEAALQLIEAKGPTGFTLSEAAKQAGVTPAAVYRHFAGREDLIAESARQGYEIFADVMQYAYDKGQPSALASFEATGRAYLAFARKYPGHYIAMFESGISVNRTPELAAISSRARAVLERAAEELSQHIPPEKRPPPSMFSAHVWALSHGVVELFARNSPGTQSPFPPEDLLESGIGIYLRGLGLVPPDE</sequence>
<dbReference type="Proteomes" id="UP000193827">
    <property type="component" value="Unassembled WGS sequence"/>
</dbReference>
<dbReference type="PROSITE" id="PS50977">
    <property type="entry name" value="HTH_TETR_2"/>
    <property type="match status" value="1"/>
</dbReference>
<dbReference type="InterPro" id="IPR025996">
    <property type="entry name" value="MT1864/Rv1816-like_C"/>
</dbReference>
<dbReference type="PRINTS" id="PR00455">
    <property type="entry name" value="HTHTETR"/>
</dbReference>
<dbReference type="Pfam" id="PF00440">
    <property type="entry name" value="TetR_N"/>
    <property type="match status" value="1"/>
</dbReference>
<proteinExistence type="predicted"/>